<reference evidence="2" key="2">
    <citation type="submission" date="2024-03" db="EMBL/GenBank/DDBJ databases">
        <authorList>
            <person name="Ni Y."/>
            <person name="Xu T."/>
            <person name="Yan S."/>
            <person name="Chen L."/>
            <person name="Wang Y."/>
        </authorList>
    </citation>
    <scope>NUCLEOTIDE SEQUENCE</scope>
    <source>
        <strain evidence="2">NMC1</strain>
    </source>
</reference>
<accession>A0AAT9JAK6</accession>
<proteinExistence type="predicted"/>
<name>A0AAT9JAK6_9VIRU</name>
<protein>
    <submittedName>
        <fullName evidence="2">ORF13</fullName>
    </submittedName>
</protein>
<feature type="compositionally biased region" description="Basic residues" evidence="1">
    <location>
        <begin position="17"/>
        <end position="26"/>
    </location>
</feature>
<feature type="region of interest" description="Disordered" evidence="1">
    <location>
        <begin position="1"/>
        <end position="66"/>
    </location>
</feature>
<reference evidence="2" key="1">
    <citation type="journal article" date="2024" name="Environ. Microbiol. Rep.">
        <title>Hiding in plain sight: The discovery of complete genomes of 11 hypothetical spindle-shaped viruses that putatively infect mesophilic ammonia-oxidizing archaea.</title>
        <authorList>
            <person name="Ni Y."/>
            <person name="Xu T."/>
            <person name="Yan S."/>
            <person name="Chen L."/>
            <person name="Wang Y."/>
        </authorList>
    </citation>
    <scope>NUCLEOTIDE SEQUENCE</scope>
    <source>
        <strain evidence="2">NMC1</strain>
    </source>
</reference>
<dbReference type="EMBL" id="BK067789">
    <property type="protein sequence ID" value="DBA52052.1"/>
    <property type="molecule type" value="Genomic_DNA"/>
</dbReference>
<evidence type="ECO:0000256" key="1">
    <source>
        <dbReference type="SAM" id="MobiDB-lite"/>
    </source>
</evidence>
<organism evidence="2">
    <name type="scientific">Nitrosopumilaceae spindle-shaped virus</name>
    <dbReference type="NCBI Taxonomy" id="3065433"/>
    <lineage>
        <taxon>Viruses</taxon>
    </lineage>
</organism>
<evidence type="ECO:0000313" key="2">
    <source>
        <dbReference type="EMBL" id="DBA52052.1"/>
    </source>
</evidence>
<sequence>MYKIQHQAHGLSDKARNRNRKKKKIQREKDSNHQAGWSCNGRDRCGNFADDSDVQLTAGTKEKKEA</sequence>